<gene>
    <name evidence="1" type="ORF">MLD38_009477</name>
</gene>
<organism evidence="1 2">
    <name type="scientific">Melastoma candidum</name>
    <dbReference type="NCBI Taxonomy" id="119954"/>
    <lineage>
        <taxon>Eukaryota</taxon>
        <taxon>Viridiplantae</taxon>
        <taxon>Streptophyta</taxon>
        <taxon>Embryophyta</taxon>
        <taxon>Tracheophyta</taxon>
        <taxon>Spermatophyta</taxon>
        <taxon>Magnoliopsida</taxon>
        <taxon>eudicotyledons</taxon>
        <taxon>Gunneridae</taxon>
        <taxon>Pentapetalae</taxon>
        <taxon>rosids</taxon>
        <taxon>malvids</taxon>
        <taxon>Myrtales</taxon>
        <taxon>Melastomataceae</taxon>
        <taxon>Melastomatoideae</taxon>
        <taxon>Melastomateae</taxon>
        <taxon>Melastoma</taxon>
    </lineage>
</organism>
<keyword evidence="2" id="KW-1185">Reference proteome</keyword>
<proteinExistence type="predicted"/>
<sequence length="115" mass="12201">MVSAARTIVSGFNFSEQWIVTAVSVLLGGIFGYIVYGAVMATASELLQRLLVISPLLIIILVHWLSSDDQLSIPIRGSEPGAIHRAGGSAWGVALVLMLLIALITFQPVLNGLIS</sequence>
<evidence type="ECO:0000313" key="2">
    <source>
        <dbReference type="Proteomes" id="UP001057402"/>
    </source>
</evidence>
<dbReference type="EMBL" id="CM042882">
    <property type="protein sequence ID" value="KAI4383668.1"/>
    <property type="molecule type" value="Genomic_DNA"/>
</dbReference>
<evidence type="ECO:0000313" key="1">
    <source>
        <dbReference type="EMBL" id="KAI4383668.1"/>
    </source>
</evidence>
<comment type="caution">
    <text evidence="1">The sequence shown here is derived from an EMBL/GenBank/DDBJ whole genome shotgun (WGS) entry which is preliminary data.</text>
</comment>
<name>A0ACB9RXB9_9MYRT</name>
<reference evidence="2" key="1">
    <citation type="journal article" date="2023" name="Front. Plant Sci.">
        <title>Chromosomal-level genome assembly of Melastoma candidum provides insights into trichome evolution.</title>
        <authorList>
            <person name="Zhong Y."/>
            <person name="Wu W."/>
            <person name="Sun C."/>
            <person name="Zou P."/>
            <person name="Liu Y."/>
            <person name="Dai S."/>
            <person name="Zhou R."/>
        </authorList>
    </citation>
    <scope>NUCLEOTIDE SEQUENCE [LARGE SCALE GENOMIC DNA]</scope>
</reference>
<accession>A0ACB9RXB9</accession>
<dbReference type="Proteomes" id="UP001057402">
    <property type="component" value="Chromosome 3"/>
</dbReference>
<protein>
    <submittedName>
        <fullName evidence="1">Uncharacterized protein</fullName>
    </submittedName>
</protein>